<keyword evidence="5" id="KW-0998">Cell outer membrane</keyword>
<reference evidence="9 10" key="1">
    <citation type="submission" date="2019-09" db="EMBL/GenBank/DDBJ databases">
        <title>Distinct polysaccharide growth profiles of human intestinal Prevotella copri isolates.</title>
        <authorList>
            <person name="Fehlner-Peach H."/>
            <person name="Magnabosco C."/>
            <person name="Raghavan V."/>
            <person name="Scher J.U."/>
            <person name="Tett A."/>
            <person name="Cox L.M."/>
            <person name="Gottsegen C."/>
            <person name="Watters A."/>
            <person name="Wiltshire- Gordon J.D."/>
            <person name="Segata N."/>
            <person name="Bonneau R."/>
            <person name="Littman D.R."/>
        </authorList>
    </citation>
    <scope>NUCLEOTIDE SEQUENCE [LARGE SCALE GENOMIC DNA]</scope>
    <source>
        <strain evidence="10">iAQ1173</strain>
    </source>
</reference>
<evidence type="ECO:0000256" key="2">
    <source>
        <dbReference type="ARBA" id="ARBA00006275"/>
    </source>
</evidence>
<dbReference type="CDD" id="cd08977">
    <property type="entry name" value="SusD"/>
    <property type="match status" value="1"/>
</dbReference>
<evidence type="ECO:0000256" key="3">
    <source>
        <dbReference type="ARBA" id="ARBA00022729"/>
    </source>
</evidence>
<evidence type="ECO:0000313" key="10">
    <source>
        <dbReference type="Proteomes" id="UP000384372"/>
    </source>
</evidence>
<evidence type="ECO:0000313" key="9">
    <source>
        <dbReference type="EMBL" id="MQP10426.1"/>
    </source>
</evidence>
<name>A0A6A7W7T5_9BACT</name>
<comment type="subcellular location">
    <subcellularLocation>
        <location evidence="1">Cell outer membrane</location>
    </subcellularLocation>
</comment>
<keyword evidence="10" id="KW-1185">Reference proteome</keyword>
<dbReference type="Gene3D" id="2.20.20.130">
    <property type="match status" value="1"/>
</dbReference>
<dbReference type="Proteomes" id="UP000384372">
    <property type="component" value="Unassembled WGS sequence"/>
</dbReference>
<dbReference type="EMBL" id="VZAD01000004">
    <property type="protein sequence ID" value="MQP10426.1"/>
    <property type="molecule type" value="Genomic_DNA"/>
</dbReference>
<dbReference type="SUPFAM" id="SSF48452">
    <property type="entry name" value="TPR-like"/>
    <property type="match status" value="1"/>
</dbReference>
<keyword evidence="3 6" id="KW-0732">Signal</keyword>
<organism evidence="9 10">
    <name type="scientific">Segatella copri</name>
    <dbReference type="NCBI Taxonomy" id="165179"/>
    <lineage>
        <taxon>Bacteria</taxon>
        <taxon>Pseudomonadati</taxon>
        <taxon>Bacteroidota</taxon>
        <taxon>Bacteroidia</taxon>
        <taxon>Bacteroidales</taxon>
        <taxon>Prevotellaceae</taxon>
        <taxon>Segatella</taxon>
    </lineage>
</organism>
<dbReference type="InterPro" id="IPR011990">
    <property type="entry name" value="TPR-like_helical_dom_sf"/>
</dbReference>
<evidence type="ECO:0000256" key="4">
    <source>
        <dbReference type="ARBA" id="ARBA00023136"/>
    </source>
</evidence>
<evidence type="ECO:0000256" key="1">
    <source>
        <dbReference type="ARBA" id="ARBA00004442"/>
    </source>
</evidence>
<accession>A0A6A7W7T5</accession>
<evidence type="ECO:0000256" key="6">
    <source>
        <dbReference type="SAM" id="SignalP"/>
    </source>
</evidence>
<feature type="domain" description="SusD-like N-terminal" evidence="8">
    <location>
        <begin position="23"/>
        <end position="227"/>
    </location>
</feature>
<dbReference type="AlphaFoldDB" id="A0A6A7W7T5"/>
<evidence type="ECO:0000259" key="7">
    <source>
        <dbReference type="Pfam" id="PF07980"/>
    </source>
</evidence>
<dbReference type="GO" id="GO:0009279">
    <property type="term" value="C:cell outer membrane"/>
    <property type="evidence" value="ECO:0007669"/>
    <property type="project" value="UniProtKB-SubCell"/>
</dbReference>
<gene>
    <name evidence="9" type="ORF">F7D20_00235</name>
</gene>
<feature type="signal peptide" evidence="6">
    <location>
        <begin position="1"/>
        <end position="21"/>
    </location>
</feature>
<evidence type="ECO:0000256" key="5">
    <source>
        <dbReference type="ARBA" id="ARBA00023237"/>
    </source>
</evidence>
<dbReference type="Pfam" id="PF07980">
    <property type="entry name" value="SusD_RagB"/>
    <property type="match status" value="1"/>
</dbReference>
<dbReference type="InterPro" id="IPR033985">
    <property type="entry name" value="SusD-like_N"/>
</dbReference>
<dbReference type="PROSITE" id="PS51257">
    <property type="entry name" value="PROKAR_LIPOPROTEIN"/>
    <property type="match status" value="1"/>
</dbReference>
<evidence type="ECO:0000259" key="8">
    <source>
        <dbReference type="Pfam" id="PF14322"/>
    </source>
</evidence>
<dbReference type="OrthoDB" id="617686at2"/>
<protein>
    <submittedName>
        <fullName evidence="9">RagB/SusD family nutrient uptake outer membrane protein</fullName>
    </submittedName>
</protein>
<dbReference type="Gene3D" id="1.25.40.390">
    <property type="match status" value="1"/>
</dbReference>
<sequence length="502" mass="55296">MNKIYKYVMMGIVAISMSSCGNDWLDLDPSTSVPTKVTSKSEVDATLNGIYSTMQSPYAYSGRLVYYGDMTGDDMQAVSSTKRTASAYLYGFTKSNVPSSYWAYPYSIIQNCNVILTNIDNIVVSDADKQAMNDYKGQALALRGMSLFDLTKLYGYPYTYDNGASLGASIVTDVVDKDYMPQRSTVAQCYDQIINDLEASVSLLGEDFNKGKINKWAALTLLSRVYLYHGDNEKALNAAKAAIEGAESHQYQLWTNAEYPTAWSNDVSEASTNKGEVLFEIINLTTDSPGKESLGYLYSPNGYYDGCVTKSFYNFLKKDNDDVRLKIINVATKAQGYSSSVYGRGYVNKYQPQQGEGVEDANIPLIRLSEAYLNAAEAAAKLTAAGSDHNAEAVHYLGAIVSRANPAKSVDASSTVTVDQVLDERRKELVGEGHRMFDLLRNGKKVVRVEESNSTLSKTKHTCGKDFMTIGEGEDNFYKIVLPLPLAERNVSHLQNNPGYGE</sequence>
<dbReference type="InterPro" id="IPR012944">
    <property type="entry name" value="SusD_RagB_dom"/>
</dbReference>
<keyword evidence="4" id="KW-0472">Membrane</keyword>
<dbReference type="RefSeq" id="WP_158462284.1">
    <property type="nucleotide sequence ID" value="NZ_VZAD01000004.1"/>
</dbReference>
<comment type="similarity">
    <text evidence="2">Belongs to the SusD family.</text>
</comment>
<comment type="caution">
    <text evidence="9">The sequence shown here is derived from an EMBL/GenBank/DDBJ whole genome shotgun (WGS) entry which is preliminary data.</text>
</comment>
<proteinExistence type="inferred from homology"/>
<dbReference type="Gene3D" id="1.25.40.900">
    <property type="match status" value="1"/>
</dbReference>
<feature type="domain" description="RagB/SusD" evidence="7">
    <location>
        <begin position="341"/>
        <end position="500"/>
    </location>
</feature>
<dbReference type="Pfam" id="PF14322">
    <property type="entry name" value="SusD-like_3"/>
    <property type="match status" value="1"/>
</dbReference>
<feature type="chain" id="PRO_5025450335" evidence="6">
    <location>
        <begin position="22"/>
        <end position="502"/>
    </location>
</feature>